<keyword evidence="3 6" id="KW-1133">Transmembrane helix</keyword>
<evidence type="ECO:0000256" key="3">
    <source>
        <dbReference type="ARBA" id="ARBA00022989"/>
    </source>
</evidence>
<dbReference type="PANTHER" id="PTHR31082">
    <property type="entry name" value="PHEROMONE-REGULATED MEMBRANE PROTEIN 10"/>
    <property type="match status" value="1"/>
</dbReference>
<evidence type="ECO:0000256" key="2">
    <source>
        <dbReference type="ARBA" id="ARBA00022692"/>
    </source>
</evidence>
<dbReference type="GO" id="GO:0016020">
    <property type="term" value="C:membrane"/>
    <property type="evidence" value="ECO:0007669"/>
    <property type="project" value="UniProtKB-SubCell"/>
</dbReference>
<comment type="caution">
    <text evidence="9">The sequence shown here is derived from an EMBL/GenBank/DDBJ whole genome shotgun (WGS) entry which is preliminary data.</text>
</comment>
<dbReference type="Pfam" id="PF06738">
    <property type="entry name" value="ThrE"/>
    <property type="match status" value="1"/>
</dbReference>
<feature type="transmembrane region" description="Helical" evidence="6">
    <location>
        <begin position="121"/>
        <end position="139"/>
    </location>
</feature>
<keyword evidence="2 6" id="KW-0812">Transmembrane</keyword>
<keyword evidence="4 6" id="KW-0472">Membrane</keyword>
<gene>
    <name evidence="9" type="ORF">J3U88_21285</name>
</gene>
<dbReference type="Proteomes" id="UP000664417">
    <property type="component" value="Unassembled WGS sequence"/>
</dbReference>
<dbReference type="InterPro" id="IPR051361">
    <property type="entry name" value="ThrE/Ser_Exporter"/>
</dbReference>
<organism evidence="9 10">
    <name type="scientific">Acanthopleuribacter pedis</name>
    <dbReference type="NCBI Taxonomy" id="442870"/>
    <lineage>
        <taxon>Bacteria</taxon>
        <taxon>Pseudomonadati</taxon>
        <taxon>Acidobacteriota</taxon>
        <taxon>Holophagae</taxon>
        <taxon>Acanthopleuribacterales</taxon>
        <taxon>Acanthopleuribacteraceae</taxon>
        <taxon>Acanthopleuribacter</taxon>
    </lineage>
</organism>
<evidence type="ECO:0000259" key="8">
    <source>
        <dbReference type="Pfam" id="PF12821"/>
    </source>
</evidence>
<accession>A0A8J7QI26</accession>
<feature type="domain" description="Threonine/Serine exporter ThrE" evidence="8">
    <location>
        <begin position="280"/>
        <end position="399"/>
    </location>
</feature>
<sequence length="407" mass="42637">MTTPSASDAHSPINLSIDLAMALQRYGLPSHRIEDAMDHINQVLGLTGQFYVAPTSIFATFGEGESRRTYFIRGVAADINLEKLDAVDQVAQGLGNKSISVGAARMRLEAIQAQPERYGPLLTLLCFMLGSAGAGRLFGGGWREVLVSGLIGTMVGVLVLLAPRLEAVGRLIAPLAAIGAVALAKSATLVLGPMSIYIPTVTGLIVLLPGLSLTVGMVELATGHLVSGTSRLANSAVFFLLLGFGIGLGGQIERLLPFAVQVAAPQALPGWTEWPALITVALSFAVLFRANPRHVGWVFLSGVTSFLASKHASTLIDAQLGGFLAALYLGLLSNVFARMAKRPATIMLVPGIMLLVPGSIGFRSISSLLEKQTLIGVETGFAMTFAGIALVAGLIFANVLLPPKTPF</sequence>
<evidence type="ECO:0000313" key="9">
    <source>
        <dbReference type="EMBL" id="MBO1321026.1"/>
    </source>
</evidence>
<comment type="similarity">
    <text evidence="5">Belongs to the ThrE exporter (TC 2.A.79) family.</text>
</comment>
<evidence type="ECO:0000256" key="6">
    <source>
        <dbReference type="SAM" id="Phobius"/>
    </source>
</evidence>
<dbReference type="RefSeq" id="WP_207861000.1">
    <property type="nucleotide sequence ID" value="NZ_JAFREP010000021.1"/>
</dbReference>
<feature type="transmembrane region" description="Helical" evidence="6">
    <location>
        <begin position="344"/>
        <end position="362"/>
    </location>
</feature>
<dbReference type="AlphaFoldDB" id="A0A8J7QI26"/>
<protein>
    <submittedName>
        <fullName evidence="9">Threonine/serine exporter family protein</fullName>
    </submittedName>
</protein>
<feature type="transmembrane region" description="Helical" evidence="6">
    <location>
        <begin position="171"/>
        <end position="190"/>
    </location>
</feature>
<evidence type="ECO:0000259" key="7">
    <source>
        <dbReference type="Pfam" id="PF06738"/>
    </source>
</evidence>
<evidence type="ECO:0000256" key="1">
    <source>
        <dbReference type="ARBA" id="ARBA00004141"/>
    </source>
</evidence>
<dbReference type="EMBL" id="JAFREP010000021">
    <property type="protein sequence ID" value="MBO1321026.1"/>
    <property type="molecule type" value="Genomic_DNA"/>
</dbReference>
<feature type="transmembrane region" description="Helical" evidence="6">
    <location>
        <begin position="196"/>
        <end position="220"/>
    </location>
</feature>
<evidence type="ECO:0000256" key="5">
    <source>
        <dbReference type="ARBA" id="ARBA00034125"/>
    </source>
</evidence>
<dbReference type="Pfam" id="PF12821">
    <property type="entry name" value="ThrE_2"/>
    <property type="match status" value="1"/>
</dbReference>
<proteinExistence type="inferred from homology"/>
<feature type="domain" description="Threonine/serine exporter-like N-terminal" evidence="7">
    <location>
        <begin position="17"/>
        <end position="251"/>
    </location>
</feature>
<evidence type="ECO:0000256" key="4">
    <source>
        <dbReference type="ARBA" id="ARBA00023136"/>
    </source>
</evidence>
<feature type="transmembrane region" description="Helical" evidence="6">
    <location>
        <begin position="232"/>
        <end position="252"/>
    </location>
</feature>
<reference evidence="9" key="1">
    <citation type="submission" date="2021-03" db="EMBL/GenBank/DDBJ databases">
        <authorList>
            <person name="Wang G."/>
        </authorList>
    </citation>
    <scope>NUCLEOTIDE SEQUENCE</scope>
    <source>
        <strain evidence="9">KCTC 12899</strain>
    </source>
</reference>
<name>A0A8J7QI26_9BACT</name>
<dbReference type="InterPro" id="IPR024528">
    <property type="entry name" value="ThrE_2"/>
</dbReference>
<comment type="subcellular location">
    <subcellularLocation>
        <location evidence="1">Membrane</location>
        <topology evidence="1">Multi-pass membrane protein</topology>
    </subcellularLocation>
</comment>
<feature type="transmembrane region" description="Helical" evidence="6">
    <location>
        <begin position="145"/>
        <end position="162"/>
    </location>
</feature>
<dbReference type="PANTHER" id="PTHR31082:SF4">
    <property type="entry name" value="PHEROMONE-REGULATED MEMBRANE PROTEIN 10"/>
    <property type="match status" value="1"/>
</dbReference>
<feature type="transmembrane region" description="Helical" evidence="6">
    <location>
        <begin position="318"/>
        <end position="337"/>
    </location>
</feature>
<dbReference type="GO" id="GO:0022857">
    <property type="term" value="F:transmembrane transporter activity"/>
    <property type="evidence" value="ECO:0007669"/>
    <property type="project" value="InterPro"/>
</dbReference>
<dbReference type="InterPro" id="IPR010619">
    <property type="entry name" value="ThrE-like_N"/>
</dbReference>
<keyword evidence="10" id="KW-1185">Reference proteome</keyword>
<feature type="transmembrane region" description="Helical" evidence="6">
    <location>
        <begin position="382"/>
        <end position="401"/>
    </location>
</feature>
<evidence type="ECO:0000313" key="10">
    <source>
        <dbReference type="Proteomes" id="UP000664417"/>
    </source>
</evidence>